<dbReference type="eggNOG" id="ENOG50306G6">
    <property type="taxonomic scope" value="Bacteria"/>
</dbReference>
<dbReference type="Proteomes" id="UP000029734">
    <property type="component" value="Unassembled WGS sequence"/>
</dbReference>
<reference evidence="1 2" key="2">
    <citation type="submission" date="2014-10" db="EMBL/GenBank/DDBJ databases">
        <title>Comparative genomics of the Paenibacillus odorifer group.</title>
        <authorList>
            <person name="Tsai Y.-C."/>
            <person name="Martin N."/>
            <person name="Korlach J."/>
            <person name="Wiedmann M."/>
        </authorList>
    </citation>
    <scope>NUCLEOTIDE SEQUENCE [LARGE SCALE GENOMIC DNA]</scope>
    <source>
        <strain evidence="1 2">DSM 18334</strain>
    </source>
</reference>
<name>A0A098MC13_9BACL</name>
<dbReference type="RefSeq" id="WP_036650599.1">
    <property type="nucleotide sequence ID" value="NZ_JQCR01000002.1"/>
</dbReference>
<dbReference type="AlphaFoldDB" id="A0A098MC13"/>
<dbReference type="OrthoDB" id="2644473at2"/>
<accession>A0A098MC13</accession>
<comment type="caution">
    <text evidence="1">The sequence shown here is derived from an EMBL/GenBank/DDBJ whole genome shotgun (WGS) entry which is preliminary data.</text>
</comment>
<reference evidence="1 2" key="1">
    <citation type="submission" date="2014-08" db="EMBL/GenBank/DDBJ databases">
        <authorList>
            <person name="den Bakker H.C."/>
        </authorList>
    </citation>
    <scope>NUCLEOTIDE SEQUENCE [LARGE SCALE GENOMIC DNA]</scope>
    <source>
        <strain evidence="1 2">DSM 18334</strain>
    </source>
</reference>
<protein>
    <submittedName>
        <fullName evidence="1">Uncharacterized protein</fullName>
    </submittedName>
</protein>
<organism evidence="1 2">
    <name type="scientific">Paenibacillus wynnii</name>
    <dbReference type="NCBI Taxonomy" id="268407"/>
    <lineage>
        <taxon>Bacteria</taxon>
        <taxon>Bacillati</taxon>
        <taxon>Bacillota</taxon>
        <taxon>Bacilli</taxon>
        <taxon>Bacillales</taxon>
        <taxon>Paenibacillaceae</taxon>
        <taxon>Paenibacillus</taxon>
    </lineage>
</organism>
<dbReference type="EMBL" id="JQCR01000002">
    <property type="protein sequence ID" value="KGE19566.1"/>
    <property type="molecule type" value="Genomic_DNA"/>
</dbReference>
<evidence type="ECO:0000313" key="1">
    <source>
        <dbReference type="EMBL" id="KGE19566.1"/>
    </source>
</evidence>
<evidence type="ECO:0000313" key="2">
    <source>
        <dbReference type="Proteomes" id="UP000029734"/>
    </source>
</evidence>
<proteinExistence type="predicted"/>
<sequence>MYKSHVVTGRVIEIQGDRILTQQGDAICTYHSRYYMLPPIEAEIEVELEVDTSLFTDNDINRSEDPSRRGWIPLRPWFILQKKSANRI</sequence>
<keyword evidence="2" id="KW-1185">Reference proteome</keyword>
<gene>
    <name evidence="1" type="ORF">PWYN_09610</name>
</gene>